<dbReference type="EMBL" id="FOGT01000028">
    <property type="protein sequence ID" value="SES42220.1"/>
    <property type="molecule type" value="Genomic_DNA"/>
</dbReference>
<dbReference type="OrthoDB" id="9773683at2"/>
<feature type="transmembrane region" description="Helical" evidence="7">
    <location>
        <begin position="9"/>
        <end position="30"/>
    </location>
</feature>
<dbReference type="Gene3D" id="1.10.3720.10">
    <property type="entry name" value="MetI-like"/>
    <property type="match status" value="1"/>
</dbReference>
<evidence type="ECO:0000256" key="1">
    <source>
        <dbReference type="ARBA" id="ARBA00004651"/>
    </source>
</evidence>
<sequence>MLLYTLRRILIMIPIMVMISVVVFALALAMPGDALSGQIDPANSDPEYIEEMRERLGLNDPVHVQYGRWMAGVVQWDFGRSFVHRMDVTEVIGQRLPNTILLSVLSLIITYILAFTMGRYAGRHPYTPGDYGIQGINYLMLAIPSFVAAIFAIFFFSFQLGWFPATGSVGSGVTAGTFEYYLSRLHHAALPALVLGGLTTASYTQFLRNDIIESSQKDYVRTARAKGTTENNIYNKHILRNSIIPIVTLFGFDIASIIGGAVIIETVFAYRGIGELLISSIDRRDSSVVVAVTLMLSVATLVGNLIADLVYGVVDPRIRVE</sequence>
<feature type="transmembrane region" description="Helical" evidence="7">
    <location>
        <begin position="243"/>
        <end position="268"/>
    </location>
</feature>
<evidence type="ECO:0000256" key="6">
    <source>
        <dbReference type="ARBA" id="ARBA00023136"/>
    </source>
</evidence>
<evidence type="ECO:0000256" key="2">
    <source>
        <dbReference type="ARBA" id="ARBA00022448"/>
    </source>
</evidence>
<feature type="transmembrane region" description="Helical" evidence="7">
    <location>
        <begin position="288"/>
        <end position="314"/>
    </location>
</feature>
<dbReference type="GO" id="GO:0055085">
    <property type="term" value="P:transmembrane transport"/>
    <property type="evidence" value="ECO:0007669"/>
    <property type="project" value="InterPro"/>
</dbReference>
<keyword evidence="4 7" id="KW-0812">Transmembrane</keyword>
<dbReference type="NCBIfam" id="NF045472">
    <property type="entry name" value="Opp4B"/>
    <property type="match status" value="1"/>
</dbReference>
<accession>A0A1H9X7V2</accession>
<dbReference type="CDD" id="cd06261">
    <property type="entry name" value="TM_PBP2"/>
    <property type="match status" value="1"/>
</dbReference>
<dbReference type="STRING" id="1601833.SAMN05518684_12826"/>
<feature type="transmembrane region" description="Helical" evidence="7">
    <location>
        <begin position="100"/>
        <end position="117"/>
    </location>
</feature>
<evidence type="ECO:0000259" key="8">
    <source>
        <dbReference type="PROSITE" id="PS50928"/>
    </source>
</evidence>
<dbReference type="Pfam" id="PF00528">
    <property type="entry name" value="BPD_transp_1"/>
    <property type="match status" value="1"/>
</dbReference>
<name>A0A1H9X7V2_9BACI</name>
<protein>
    <submittedName>
        <fullName evidence="9">Peptide/nickel transport system permease protein</fullName>
    </submittedName>
</protein>
<evidence type="ECO:0000256" key="4">
    <source>
        <dbReference type="ARBA" id="ARBA00022692"/>
    </source>
</evidence>
<evidence type="ECO:0000313" key="9">
    <source>
        <dbReference type="EMBL" id="SES42220.1"/>
    </source>
</evidence>
<dbReference type="GO" id="GO:0005886">
    <property type="term" value="C:plasma membrane"/>
    <property type="evidence" value="ECO:0007669"/>
    <property type="project" value="UniProtKB-SubCell"/>
</dbReference>
<keyword evidence="6 7" id="KW-0472">Membrane</keyword>
<evidence type="ECO:0000256" key="7">
    <source>
        <dbReference type="RuleBase" id="RU363032"/>
    </source>
</evidence>
<evidence type="ECO:0000256" key="5">
    <source>
        <dbReference type="ARBA" id="ARBA00022989"/>
    </source>
</evidence>
<dbReference type="SUPFAM" id="SSF161098">
    <property type="entry name" value="MetI-like"/>
    <property type="match status" value="1"/>
</dbReference>
<keyword evidence="5 7" id="KW-1133">Transmembrane helix</keyword>
<dbReference type="Pfam" id="PF19300">
    <property type="entry name" value="BPD_transp_1_N"/>
    <property type="match status" value="1"/>
</dbReference>
<dbReference type="PANTHER" id="PTHR30465:SF0">
    <property type="entry name" value="OLIGOPEPTIDE TRANSPORT SYSTEM PERMEASE PROTEIN APPB"/>
    <property type="match status" value="1"/>
</dbReference>
<reference evidence="10" key="1">
    <citation type="submission" date="2016-10" db="EMBL/GenBank/DDBJ databases">
        <authorList>
            <person name="Varghese N."/>
            <person name="Submissions S."/>
        </authorList>
    </citation>
    <scope>NUCLEOTIDE SEQUENCE [LARGE SCALE GENOMIC DNA]</scope>
    <source>
        <strain evidence="10">S9</strain>
    </source>
</reference>
<dbReference type="RefSeq" id="WP_093056115.1">
    <property type="nucleotide sequence ID" value="NZ_FOGT01000028.1"/>
</dbReference>
<comment type="similarity">
    <text evidence="7">Belongs to the binding-protein-dependent transport system permease family.</text>
</comment>
<feature type="transmembrane region" description="Helical" evidence="7">
    <location>
        <begin position="188"/>
        <end position="207"/>
    </location>
</feature>
<gene>
    <name evidence="9" type="ORF">SAMN05518684_12826</name>
</gene>
<dbReference type="InterPro" id="IPR045621">
    <property type="entry name" value="BPD_transp_1_N"/>
</dbReference>
<evidence type="ECO:0000256" key="3">
    <source>
        <dbReference type="ARBA" id="ARBA00022475"/>
    </source>
</evidence>
<feature type="transmembrane region" description="Helical" evidence="7">
    <location>
        <begin position="138"/>
        <end position="158"/>
    </location>
</feature>
<dbReference type="PANTHER" id="PTHR30465">
    <property type="entry name" value="INNER MEMBRANE ABC TRANSPORTER"/>
    <property type="match status" value="1"/>
</dbReference>
<keyword evidence="3" id="KW-1003">Cell membrane</keyword>
<proteinExistence type="inferred from homology"/>
<dbReference type="Proteomes" id="UP000198571">
    <property type="component" value="Unassembled WGS sequence"/>
</dbReference>
<dbReference type="PROSITE" id="PS50928">
    <property type="entry name" value="ABC_TM1"/>
    <property type="match status" value="1"/>
</dbReference>
<evidence type="ECO:0000313" key="10">
    <source>
        <dbReference type="Proteomes" id="UP000198571"/>
    </source>
</evidence>
<comment type="subcellular location">
    <subcellularLocation>
        <location evidence="1 7">Cell membrane</location>
        <topology evidence="1 7">Multi-pass membrane protein</topology>
    </subcellularLocation>
</comment>
<keyword evidence="10" id="KW-1185">Reference proteome</keyword>
<dbReference type="AlphaFoldDB" id="A0A1H9X7V2"/>
<keyword evidence="2 7" id="KW-0813">Transport</keyword>
<dbReference type="InterPro" id="IPR000515">
    <property type="entry name" value="MetI-like"/>
</dbReference>
<feature type="domain" description="ABC transmembrane type-1" evidence="8">
    <location>
        <begin position="96"/>
        <end position="307"/>
    </location>
</feature>
<dbReference type="InterPro" id="IPR035906">
    <property type="entry name" value="MetI-like_sf"/>
</dbReference>
<organism evidence="9 10">
    <name type="scientific">Salipaludibacillus aurantiacus</name>
    <dbReference type="NCBI Taxonomy" id="1601833"/>
    <lineage>
        <taxon>Bacteria</taxon>
        <taxon>Bacillati</taxon>
        <taxon>Bacillota</taxon>
        <taxon>Bacilli</taxon>
        <taxon>Bacillales</taxon>
        <taxon>Bacillaceae</taxon>
    </lineage>
</organism>